<evidence type="ECO:0000313" key="2">
    <source>
        <dbReference type="Proteomes" id="UP000031668"/>
    </source>
</evidence>
<name>A0A0C2MND3_THEKT</name>
<dbReference type="AlphaFoldDB" id="A0A0C2MND3"/>
<dbReference type="EMBL" id="JWZT01004773">
    <property type="protein sequence ID" value="KII63111.1"/>
    <property type="molecule type" value="Genomic_DNA"/>
</dbReference>
<evidence type="ECO:0000313" key="1">
    <source>
        <dbReference type="EMBL" id="KII63111.1"/>
    </source>
</evidence>
<sequence>MVDKRLEVFKPAPVHFCTDFTLTASATVSTYCRDIFRGGTLLRAVRVMHDSYLRNNHPYPQPTLATLPDRHPLAGKFMKLFHFDISSSSGFNCGDTRNESKSHNIFIFGNVLFHHSTEVSEVVDLKVIESYVFIVLATIKPDRADILKVE</sequence>
<comment type="caution">
    <text evidence="1">The sequence shown here is derived from an EMBL/GenBank/DDBJ whole genome shotgun (WGS) entry which is preliminary data.</text>
</comment>
<organism evidence="1 2">
    <name type="scientific">Thelohanellus kitauei</name>
    <name type="common">Myxosporean</name>
    <dbReference type="NCBI Taxonomy" id="669202"/>
    <lineage>
        <taxon>Eukaryota</taxon>
        <taxon>Metazoa</taxon>
        <taxon>Cnidaria</taxon>
        <taxon>Myxozoa</taxon>
        <taxon>Myxosporea</taxon>
        <taxon>Bivalvulida</taxon>
        <taxon>Platysporina</taxon>
        <taxon>Myxobolidae</taxon>
        <taxon>Thelohanellus</taxon>
    </lineage>
</organism>
<dbReference type="Proteomes" id="UP000031668">
    <property type="component" value="Unassembled WGS sequence"/>
</dbReference>
<gene>
    <name evidence="1" type="ORF">RF11_01861</name>
</gene>
<protein>
    <submittedName>
        <fullName evidence="1">Uncharacterized protein</fullName>
    </submittedName>
</protein>
<reference evidence="1 2" key="1">
    <citation type="journal article" date="2014" name="Genome Biol. Evol.">
        <title>The genome of the myxosporean Thelohanellus kitauei shows adaptations to nutrient acquisition within its fish host.</title>
        <authorList>
            <person name="Yang Y."/>
            <person name="Xiong J."/>
            <person name="Zhou Z."/>
            <person name="Huo F."/>
            <person name="Miao W."/>
            <person name="Ran C."/>
            <person name="Liu Y."/>
            <person name="Zhang J."/>
            <person name="Feng J."/>
            <person name="Wang M."/>
            <person name="Wang M."/>
            <person name="Wang L."/>
            <person name="Yao B."/>
        </authorList>
    </citation>
    <scope>NUCLEOTIDE SEQUENCE [LARGE SCALE GENOMIC DNA]</scope>
    <source>
        <strain evidence="1">Wuqing</strain>
    </source>
</reference>
<accession>A0A0C2MND3</accession>
<keyword evidence="2" id="KW-1185">Reference proteome</keyword>
<proteinExistence type="predicted"/>